<feature type="non-terminal residue" evidence="4">
    <location>
        <position position="190"/>
    </location>
</feature>
<dbReference type="GO" id="GO:0005737">
    <property type="term" value="C:cytoplasm"/>
    <property type="evidence" value="ECO:0007669"/>
    <property type="project" value="TreeGrafter"/>
</dbReference>
<dbReference type="PANTHER" id="PTHR45953">
    <property type="entry name" value="IDURONATE 2-SULFATASE"/>
    <property type="match status" value="1"/>
</dbReference>
<protein>
    <recommendedName>
        <fullName evidence="3">Sulfatase N-terminal domain-containing protein</fullName>
    </recommendedName>
</protein>
<evidence type="ECO:0000256" key="1">
    <source>
        <dbReference type="ARBA" id="ARBA00022723"/>
    </source>
</evidence>
<gene>
    <name evidence="4" type="ORF">S01H1_66062</name>
</gene>
<dbReference type="PANTHER" id="PTHR45953:SF1">
    <property type="entry name" value="IDURONATE 2-SULFATASE"/>
    <property type="match status" value="1"/>
</dbReference>
<keyword evidence="1" id="KW-0479">Metal-binding</keyword>
<dbReference type="AlphaFoldDB" id="X0XXA6"/>
<keyword evidence="2" id="KW-0378">Hydrolase</keyword>
<evidence type="ECO:0000256" key="2">
    <source>
        <dbReference type="ARBA" id="ARBA00022801"/>
    </source>
</evidence>
<dbReference type="EMBL" id="BARS01043661">
    <property type="protein sequence ID" value="GAG41223.1"/>
    <property type="molecule type" value="Genomic_DNA"/>
</dbReference>
<dbReference type="SUPFAM" id="SSF53649">
    <property type="entry name" value="Alkaline phosphatase-like"/>
    <property type="match status" value="1"/>
</dbReference>
<dbReference type="Pfam" id="PF00884">
    <property type="entry name" value="Sulfatase"/>
    <property type="match status" value="1"/>
</dbReference>
<accession>X0XXA6</accession>
<comment type="caution">
    <text evidence="4">The sequence shown here is derived from an EMBL/GenBank/DDBJ whole genome shotgun (WGS) entry which is preliminary data.</text>
</comment>
<dbReference type="InterPro" id="IPR000917">
    <property type="entry name" value="Sulfatase_N"/>
</dbReference>
<sequence length="190" mass="21666">MRILYLDIDTLRPDHLGCYGYHRNTSPNIDRIAAEGVRFEKMYVSDAPCLPSRASMFTGRFGIHTGVVGHGGSAADIRPVGRFRRFHTAAQRPGFIECLRAVGVYPVSVSPYAERHSAWWFCAGWQEMYNPGKRGQERADEVVPYALDWIARNAKEDNWMLHVNLWDPHTPYRTPEEFGNPFADDPAPAW</sequence>
<proteinExistence type="predicted"/>
<dbReference type="GO" id="GO:0008484">
    <property type="term" value="F:sulfuric ester hydrolase activity"/>
    <property type="evidence" value="ECO:0007669"/>
    <property type="project" value="TreeGrafter"/>
</dbReference>
<dbReference type="Gene3D" id="3.40.720.10">
    <property type="entry name" value="Alkaline Phosphatase, subunit A"/>
    <property type="match status" value="1"/>
</dbReference>
<dbReference type="InterPro" id="IPR017850">
    <property type="entry name" value="Alkaline_phosphatase_core_sf"/>
</dbReference>
<dbReference type="GO" id="GO:0046872">
    <property type="term" value="F:metal ion binding"/>
    <property type="evidence" value="ECO:0007669"/>
    <property type="project" value="UniProtKB-KW"/>
</dbReference>
<evidence type="ECO:0000313" key="4">
    <source>
        <dbReference type="EMBL" id="GAG41223.1"/>
    </source>
</evidence>
<reference evidence="4" key="1">
    <citation type="journal article" date="2014" name="Front. Microbiol.">
        <title>High frequency of phylogenetically diverse reductive dehalogenase-homologous genes in deep subseafloor sedimentary metagenomes.</title>
        <authorList>
            <person name="Kawai M."/>
            <person name="Futagami T."/>
            <person name="Toyoda A."/>
            <person name="Takaki Y."/>
            <person name="Nishi S."/>
            <person name="Hori S."/>
            <person name="Arai W."/>
            <person name="Tsubouchi T."/>
            <person name="Morono Y."/>
            <person name="Uchiyama I."/>
            <person name="Ito T."/>
            <person name="Fujiyama A."/>
            <person name="Inagaki F."/>
            <person name="Takami H."/>
        </authorList>
    </citation>
    <scope>NUCLEOTIDE SEQUENCE</scope>
    <source>
        <strain evidence="4">Expedition CK06-06</strain>
    </source>
</reference>
<evidence type="ECO:0000259" key="3">
    <source>
        <dbReference type="Pfam" id="PF00884"/>
    </source>
</evidence>
<dbReference type="CDD" id="cd16148">
    <property type="entry name" value="sulfatase_like"/>
    <property type="match status" value="1"/>
</dbReference>
<organism evidence="4">
    <name type="scientific">marine sediment metagenome</name>
    <dbReference type="NCBI Taxonomy" id="412755"/>
    <lineage>
        <taxon>unclassified sequences</taxon>
        <taxon>metagenomes</taxon>
        <taxon>ecological metagenomes</taxon>
    </lineage>
</organism>
<feature type="domain" description="Sulfatase N-terminal" evidence="3">
    <location>
        <begin position="3"/>
        <end position="183"/>
    </location>
</feature>
<name>X0XXA6_9ZZZZ</name>